<dbReference type="EMBL" id="LXMA01000001">
    <property type="protein sequence ID" value="OAT74637.1"/>
    <property type="molecule type" value="Genomic_DNA"/>
</dbReference>
<evidence type="ECO:0000256" key="1">
    <source>
        <dbReference type="SAM" id="Coils"/>
    </source>
</evidence>
<sequence>MKKHLYKVSMRGNESSPSATFGQLKYLIRESEVDKIINENFPLSDFNSKEKLLIHGSAELLKCFEKVDEEKLDIVEKLGNIEYIGISDQHEIILRFKDEKSGDLIATGIYDFTYDFLDDVFHMGKFSRFCISNRHYDILKENINELIKKMPLIERQYRLLKNNDKWFLRGITSTRYNNYDNHLALYLTFISLHRYAKQNKTFFIVEEAFLTDSELRVFFRQNEPIEIPKVGKIYFGAYVSNNEIKEGTFSLELRYTIQNESGRRFSGISDFVFNLNHATGVNNIKEKLSYSEKINELKEITLEHIRSIKIAEKLTENQIYLIFSKILSSTQKLSKETREKAKEYRIKNVINNTMSIIDAFDKLSDITTDIDERLYLERIYHEVINSLSS</sequence>
<dbReference type="OrthoDB" id="2816270at2"/>
<dbReference type="RefSeq" id="WP_064549950.1">
    <property type="nucleotide sequence ID" value="NZ_LXMA01000001.1"/>
</dbReference>
<accession>A0A1B7KXB7</accession>
<feature type="coiled-coil region" evidence="1">
    <location>
        <begin position="136"/>
        <end position="163"/>
    </location>
</feature>
<dbReference type="Proteomes" id="UP000078290">
    <property type="component" value="Unassembled WGS sequence"/>
</dbReference>
<evidence type="ECO:0000313" key="3">
    <source>
        <dbReference type="Proteomes" id="UP000078290"/>
    </source>
</evidence>
<comment type="caution">
    <text evidence="2">The sequence shown here is derived from an EMBL/GenBank/DDBJ whole genome shotgun (WGS) entry which is preliminary data.</text>
</comment>
<evidence type="ECO:0000313" key="2">
    <source>
        <dbReference type="EMBL" id="OAT74637.1"/>
    </source>
</evidence>
<organism evidence="2 3">
    <name type="scientific">Parageobacillus thermoglucosidasius</name>
    <name type="common">Geobacillus thermoglucosidasius</name>
    <dbReference type="NCBI Taxonomy" id="1426"/>
    <lineage>
        <taxon>Bacteria</taxon>
        <taxon>Bacillati</taxon>
        <taxon>Bacillota</taxon>
        <taxon>Bacilli</taxon>
        <taxon>Bacillales</taxon>
        <taxon>Anoxybacillaceae</taxon>
        <taxon>Parageobacillus</taxon>
    </lineage>
</organism>
<reference evidence="3" key="1">
    <citation type="submission" date="2016-05" db="EMBL/GenBank/DDBJ databases">
        <authorList>
            <person name="Wang W."/>
            <person name="Zhu L."/>
        </authorList>
    </citation>
    <scope>NUCLEOTIDE SEQUENCE [LARGE SCALE GENOMIC DNA]</scope>
    <source>
        <strain evidence="3">W-2</strain>
    </source>
</reference>
<dbReference type="AlphaFoldDB" id="A0A1B7KXB7"/>
<proteinExistence type="predicted"/>
<keyword evidence="1" id="KW-0175">Coiled coil</keyword>
<gene>
    <name evidence="2" type="ORF">A7K69_02685</name>
</gene>
<protein>
    <submittedName>
        <fullName evidence="2">Uncharacterized protein</fullName>
    </submittedName>
</protein>
<name>A0A1B7KXB7_PARTM</name>